<dbReference type="FunFam" id="1.10.510.10:FF:000467">
    <property type="entry name" value="Liguleless narrow1"/>
    <property type="match status" value="1"/>
</dbReference>
<dbReference type="InterPro" id="IPR011009">
    <property type="entry name" value="Kinase-like_dom_sf"/>
</dbReference>
<evidence type="ECO:0000256" key="11">
    <source>
        <dbReference type="ARBA" id="ARBA00023136"/>
    </source>
</evidence>
<dbReference type="InterPro" id="IPR024171">
    <property type="entry name" value="SRK-like_kinase"/>
</dbReference>
<dbReference type="Pfam" id="PF11883">
    <property type="entry name" value="DUF3403"/>
    <property type="match status" value="1"/>
</dbReference>
<name>A0A7J7M9L6_9MAGN</name>
<keyword evidence="13" id="KW-0325">Glycoprotein</keyword>
<dbReference type="EMBL" id="JACGCM010001686">
    <property type="protein sequence ID" value="KAF6151576.1"/>
    <property type="molecule type" value="Genomic_DNA"/>
</dbReference>
<keyword evidence="12" id="KW-1015">Disulfide bond</keyword>
<keyword evidence="24" id="KW-1185">Reference proteome</keyword>
<dbReference type="PROSITE" id="PS50011">
    <property type="entry name" value="PROTEIN_KINASE_DOM"/>
    <property type="match status" value="1"/>
</dbReference>
<dbReference type="Pfam" id="PF00954">
    <property type="entry name" value="S_locus_glycop"/>
    <property type="match status" value="1"/>
</dbReference>
<gene>
    <name evidence="23" type="ORF">GIB67_021762</name>
</gene>
<keyword evidence="11 18" id="KW-0472">Membrane</keyword>
<keyword evidence="9 16" id="KW-0067">ATP-binding</keyword>
<feature type="transmembrane region" description="Helical" evidence="18">
    <location>
        <begin position="434"/>
        <end position="457"/>
    </location>
</feature>
<dbReference type="GO" id="GO:0004674">
    <property type="term" value="F:protein serine/threonine kinase activity"/>
    <property type="evidence" value="ECO:0007669"/>
    <property type="project" value="UniProtKB-KW"/>
</dbReference>
<dbReference type="InterPro" id="IPR000719">
    <property type="entry name" value="Prot_kinase_dom"/>
</dbReference>
<dbReference type="EC" id="2.7.11.1" evidence="16"/>
<dbReference type="InterPro" id="IPR003609">
    <property type="entry name" value="Pan_app"/>
</dbReference>
<evidence type="ECO:0000256" key="3">
    <source>
        <dbReference type="ARBA" id="ARBA00022527"/>
    </source>
</evidence>
<organism evidence="23 24">
    <name type="scientific">Kingdonia uniflora</name>
    <dbReference type="NCBI Taxonomy" id="39325"/>
    <lineage>
        <taxon>Eukaryota</taxon>
        <taxon>Viridiplantae</taxon>
        <taxon>Streptophyta</taxon>
        <taxon>Embryophyta</taxon>
        <taxon>Tracheophyta</taxon>
        <taxon>Spermatophyta</taxon>
        <taxon>Magnoliopsida</taxon>
        <taxon>Ranunculales</taxon>
        <taxon>Circaeasteraceae</taxon>
        <taxon>Kingdonia</taxon>
    </lineage>
</organism>
<dbReference type="PANTHER" id="PTHR27002:SF1082">
    <property type="entry name" value="OS06G0693000 PROTEIN"/>
    <property type="match status" value="1"/>
</dbReference>
<evidence type="ECO:0000259" key="22">
    <source>
        <dbReference type="PROSITE" id="PS50948"/>
    </source>
</evidence>
<evidence type="ECO:0000256" key="13">
    <source>
        <dbReference type="ARBA" id="ARBA00023180"/>
    </source>
</evidence>
<dbReference type="InterPro" id="IPR008271">
    <property type="entry name" value="Ser/Thr_kinase_AS"/>
</dbReference>
<dbReference type="GO" id="GO:0048544">
    <property type="term" value="P:recognition of pollen"/>
    <property type="evidence" value="ECO:0007669"/>
    <property type="project" value="InterPro"/>
</dbReference>
<keyword evidence="2" id="KW-1003">Cell membrane</keyword>
<dbReference type="SMART" id="SM00473">
    <property type="entry name" value="PAN_AP"/>
    <property type="match status" value="1"/>
</dbReference>
<keyword evidence="3 16" id="KW-0723">Serine/threonine-protein kinase</keyword>
<keyword evidence="10 18" id="KW-1133">Transmembrane helix</keyword>
<dbReference type="Pfam" id="PF01453">
    <property type="entry name" value="B_lectin"/>
    <property type="match status" value="1"/>
</dbReference>
<comment type="caution">
    <text evidence="23">The sequence shown here is derived from an EMBL/GenBank/DDBJ whole genome shotgun (WGS) entry which is preliminary data.</text>
</comment>
<dbReference type="AlphaFoldDB" id="A0A7J7M9L6"/>
<dbReference type="GO" id="GO:0005886">
    <property type="term" value="C:plasma membrane"/>
    <property type="evidence" value="ECO:0007669"/>
    <property type="project" value="UniProtKB-SubCell"/>
</dbReference>
<comment type="subcellular location">
    <subcellularLocation>
        <location evidence="1">Cell membrane</location>
        <topology evidence="1">Single-pass type I membrane protein</topology>
    </subcellularLocation>
</comment>
<dbReference type="FunFam" id="2.90.10.10:FF:000001">
    <property type="entry name" value="G-type lectin S-receptor-like serine/threonine-protein kinase"/>
    <property type="match status" value="1"/>
</dbReference>
<keyword evidence="7 16" id="KW-0547">Nucleotide-binding</keyword>
<evidence type="ECO:0000256" key="1">
    <source>
        <dbReference type="ARBA" id="ARBA00004251"/>
    </source>
</evidence>
<dbReference type="PROSITE" id="PS00108">
    <property type="entry name" value="PROTEIN_KINASE_ST"/>
    <property type="match status" value="1"/>
</dbReference>
<feature type="domain" description="Protein kinase" evidence="20">
    <location>
        <begin position="511"/>
        <end position="797"/>
    </location>
</feature>
<dbReference type="Gene3D" id="2.90.10.10">
    <property type="entry name" value="Bulb-type lectin domain"/>
    <property type="match status" value="1"/>
</dbReference>
<dbReference type="GO" id="GO:0005524">
    <property type="term" value="F:ATP binding"/>
    <property type="evidence" value="ECO:0007669"/>
    <property type="project" value="UniProtKB-UniRule"/>
</dbReference>
<dbReference type="Proteomes" id="UP000541444">
    <property type="component" value="Unassembled WGS sequence"/>
</dbReference>
<keyword evidence="6 19" id="KW-0732">Signal</keyword>
<evidence type="ECO:0000256" key="14">
    <source>
        <dbReference type="ARBA" id="ARBA00047899"/>
    </source>
</evidence>
<evidence type="ECO:0000256" key="10">
    <source>
        <dbReference type="ARBA" id="ARBA00022989"/>
    </source>
</evidence>
<feature type="domain" description="Apple" evidence="22">
    <location>
        <begin position="338"/>
        <end position="422"/>
    </location>
</feature>
<dbReference type="CDD" id="cd00054">
    <property type="entry name" value="EGF_CA"/>
    <property type="match status" value="1"/>
</dbReference>
<dbReference type="Pfam" id="PF07714">
    <property type="entry name" value="PK_Tyr_Ser-Thr"/>
    <property type="match status" value="1"/>
</dbReference>
<dbReference type="SUPFAM" id="SSF51110">
    <property type="entry name" value="alpha-D-mannose-specific plant lectins"/>
    <property type="match status" value="1"/>
</dbReference>
<keyword evidence="4 16" id="KW-0808">Transferase</keyword>
<dbReference type="PANTHER" id="PTHR27002">
    <property type="entry name" value="RECEPTOR-LIKE SERINE/THREONINE-PROTEIN KINASE SD1-8"/>
    <property type="match status" value="1"/>
</dbReference>
<evidence type="ECO:0000256" key="15">
    <source>
        <dbReference type="ARBA" id="ARBA00048679"/>
    </source>
</evidence>
<dbReference type="InterPro" id="IPR036426">
    <property type="entry name" value="Bulb-type_lectin_dom_sf"/>
</dbReference>
<evidence type="ECO:0000256" key="4">
    <source>
        <dbReference type="ARBA" id="ARBA00022679"/>
    </source>
</evidence>
<sequence>MGIGRNSVTFVPLVIVLYFITLHSCTSIEIIRDPETLISSGGVFKLGFFSPGNSSNRYIGILYNKIPQQTVVWVANRANPVSDSSGVLMIDNDGNLAIVDGKRRNMWTSNVTGIAYNTTVELLDSGNLVLQEMNSSGRIVWESFKYPSHTLLPTMKIGVNPKLGEKLKLTSWKSNSDPSIGDFSLELDSVSIPQVITWNGSKRHWRTGPWNNQIFIGVPDMYSVYLDGFSLIRDVEQKGSIYITYNYVDTSSSESFVLDPEGTLIDELWDEVEKEWVQRWLGPRKECDIYGTCGPFGVCNILNSPICSCLKGFEPKSIKEWNMGIWSGGCARRTELQCGRNNTNNEKEKEDGFLKLQKMKVPDFANWVSASDIKDCQEECVKNCSCIAHSFPSGIGCMLWSEDLLDIQKFSKAGVDLYIRVAHTEIDKRKDARLIIIITVLLGVFSISFFGCLLWRWMTQKGEKKIKYNGSLHIDRVDVTSIAYPDPHKLGENPDLPIFSIEKLAIATHNFNAANKLGEGGFGSVYKGKFPDGQEIAVKRLSKSSGQGSKEFKNEVVVISKLQHRNLVRLVGCCIEGEEKMLIYEYMPNKSLDTFLFDPTKRALLDWTTRFQIIKGICRGILYLHRDSRLRVIHRDLKASNILLDEELNPKISDFGMARIFGGNELQSNTTRVVGTYGYMSPEYAMQGIFSEKSDVFSLGVLLLEIVSGKRNSSFYRQEQSSTLLGHAWRLWNENNVQALIDPGLSESFFQEEMLRCIHLGLLCVQEFAKDRPTVLILLSMLTSETSHIPTPKQPAFAGKQTYSDSEISVRSQGECSINNASITAIQGR</sequence>
<evidence type="ECO:0000313" key="24">
    <source>
        <dbReference type="Proteomes" id="UP000541444"/>
    </source>
</evidence>
<keyword evidence="8 16" id="KW-0418">Kinase</keyword>
<dbReference type="Gene3D" id="1.10.510.10">
    <property type="entry name" value="Transferase(Phosphotransferase) domain 1"/>
    <property type="match status" value="1"/>
</dbReference>
<evidence type="ECO:0000256" key="2">
    <source>
        <dbReference type="ARBA" id="ARBA00022475"/>
    </source>
</evidence>
<evidence type="ECO:0000259" key="21">
    <source>
        <dbReference type="PROSITE" id="PS50927"/>
    </source>
</evidence>
<protein>
    <recommendedName>
        <fullName evidence="16">Receptor-like serine/threonine-protein kinase</fullName>
        <ecNumber evidence="16">2.7.11.1</ecNumber>
    </recommendedName>
</protein>
<keyword evidence="5 18" id="KW-0812">Transmembrane</keyword>
<dbReference type="PROSITE" id="PS50948">
    <property type="entry name" value="PAN"/>
    <property type="match status" value="1"/>
</dbReference>
<reference evidence="23 24" key="1">
    <citation type="journal article" date="2020" name="IScience">
        <title>Genome Sequencing of the Endangered Kingdonia uniflora (Circaeasteraceae, Ranunculales) Reveals Potential Mechanisms of Evolutionary Specialization.</title>
        <authorList>
            <person name="Sun Y."/>
            <person name="Deng T."/>
            <person name="Zhang A."/>
            <person name="Moore M.J."/>
            <person name="Landis J.B."/>
            <person name="Lin N."/>
            <person name="Zhang H."/>
            <person name="Zhang X."/>
            <person name="Huang J."/>
            <person name="Zhang X."/>
            <person name="Sun H."/>
            <person name="Wang H."/>
        </authorList>
    </citation>
    <scope>NUCLEOTIDE SEQUENCE [LARGE SCALE GENOMIC DNA]</scope>
    <source>
        <strain evidence="23">TB1705</strain>
        <tissue evidence="23">Leaf</tissue>
    </source>
</reference>
<dbReference type="PROSITE" id="PS50927">
    <property type="entry name" value="BULB_LECTIN"/>
    <property type="match status" value="1"/>
</dbReference>
<evidence type="ECO:0000256" key="18">
    <source>
        <dbReference type="SAM" id="Phobius"/>
    </source>
</evidence>
<comment type="catalytic activity">
    <reaction evidence="15 16">
        <text>L-seryl-[protein] + ATP = O-phospho-L-seryl-[protein] + ADP + H(+)</text>
        <dbReference type="Rhea" id="RHEA:17989"/>
        <dbReference type="Rhea" id="RHEA-COMP:9863"/>
        <dbReference type="Rhea" id="RHEA-COMP:11604"/>
        <dbReference type="ChEBI" id="CHEBI:15378"/>
        <dbReference type="ChEBI" id="CHEBI:29999"/>
        <dbReference type="ChEBI" id="CHEBI:30616"/>
        <dbReference type="ChEBI" id="CHEBI:83421"/>
        <dbReference type="ChEBI" id="CHEBI:456216"/>
        <dbReference type="EC" id="2.7.11.1"/>
    </reaction>
</comment>
<proteinExistence type="inferred from homology"/>
<feature type="chain" id="PRO_5029496969" description="Receptor-like serine/threonine-protein kinase" evidence="19">
    <location>
        <begin position="28"/>
        <end position="829"/>
    </location>
</feature>
<evidence type="ECO:0000256" key="8">
    <source>
        <dbReference type="ARBA" id="ARBA00022777"/>
    </source>
</evidence>
<dbReference type="FunFam" id="3.30.200.20:FF:000195">
    <property type="entry name" value="G-type lectin S-receptor-like serine/threonine-protein kinase"/>
    <property type="match status" value="1"/>
</dbReference>
<feature type="domain" description="Bulb-type lectin" evidence="21">
    <location>
        <begin position="22"/>
        <end position="143"/>
    </location>
</feature>
<dbReference type="InterPro" id="IPR001480">
    <property type="entry name" value="Bulb-type_lectin_dom"/>
</dbReference>
<evidence type="ECO:0000313" key="23">
    <source>
        <dbReference type="EMBL" id="KAF6151576.1"/>
    </source>
</evidence>
<evidence type="ECO:0000256" key="19">
    <source>
        <dbReference type="SAM" id="SignalP"/>
    </source>
</evidence>
<evidence type="ECO:0000256" key="7">
    <source>
        <dbReference type="ARBA" id="ARBA00022741"/>
    </source>
</evidence>
<dbReference type="Gene3D" id="3.30.200.20">
    <property type="entry name" value="Phosphorylase Kinase, domain 1"/>
    <property type="match status" value="1"/>
</dbReference>
<evidence type="ECO:0000256" key="9">
    <source>
        <dbReference type="ARBA" id="ARBA00022840"/>
    </source>
</evidence>
<dbReference type="CDD" id="cd14066">
    <property type="entry name" value="STKc_IRAK"/>
    <property type="match status" value="1"/>
</dbReference>
<comment type="similarity">
    <text evidence="16">Belongs to the protein kinase superfamily. Ser/Thr protein kinase family.</text>
</comment>
<dbReference type="SMART" id="SM00220">
    <property type="entry name" value="S_TKc"/>
    <property type="match status" value="1"/>
</dbReference>
<dbReference type="PROSITE" id="PS00107">
    <property type="entry name" value="PROTEIN_KINASE_ATP"/>
    <property type="match status" value="1"/>
</dbReference>
<dbReference type="PIRSF" id="PIRSF000641">
    <property type="entry name" value="SRK"/>
    <property type="match status" value="1"/>
</dbReference>
<dbReference type="OrthoDB" id="1934880at2759"/>
<dbReference type="SUPFAM" id="SSF56112">
    <property type="entry name" value="Protein kinase-like (PK-like)"/>
    <property type="match status" value="1"/>
</dbReference>
<dbReference type="InterPro" id="IPR021820">
    <property type="entry name" value="S-locus_recpt_kinase_C"/>
</dbReference>
<dbReference type="SMART" id="SM00108">
    <property type="entry name" value="B_lectin"/>
    <property type="match status" value="1"/>
</dbReference>
<dbReference type="InterPro" id="IPR017441">
    <property type="entry name" value="Protein_kinase_ATP_BS"/>
</dbReference>
<dbReference type="Pfam" id="PF08276">
    <property type="entry name" value="PAN_2"/>
    <property type="match status" value="1"/>
</dbReference>
<evidence type="ECO:0000256" key="6">
    <source>
        <dbReference type="ARBA" id="ARBA00022729"/>
    </source>
</evidence>
<dbReference type="InterPro" id="IPR000858">
    <property type="entry name" value="S_locus_glycoprot_dom"/>
</dbReference>
<feature type="signal peptide" evidence="19">
    <location>
        <begin position="1"/>
        <end position="27"/>
    </location>
</feature>
<dbReference type="CDD" id="cd00028">
    <property type="entry name" value="B_lectin"/>
    <property type="match status" value="1"/>
</dbReference>
<evidence type="ECO:0000256" key="5">
    <source>
        <dbReference type="ARBA" id="ARBA00022692"/>
    </source>
</evidence>
<dbReference type="CDD" id="cd01098">
    <property type="entry name" value="PAN_AP_plant"/>
    <property type="match status" value="1"/>
</dbReference>
<comment type="catalytic activity">
    <reaction evidence="14 16">
        <text>L-threonyl-[protein] + ATP = O-phospho-L-threonyl-[protein] + ADP + H(+)</text>
        <dbReference type="Rhea" id="RHEA:46608"/>
        <dbReference type="Rhea" id="RHEA-COMP:11060"/>
        <dbReference type="Rhea" id="RHEA-COMP:11605"/>
        <dbReference type="ChEBI" id="CHEBI:15378"/>
        <dbReference type="ChEBI" id="CHEBI:30013"/>
        <dbReference type="ChEBI" id="CHEBI:30616"/>
        <dbReference type="ChEBI" id="CHEBI:61977"/>
        <dbReference type="ChEBI" id="CHEBI:456216"/>
        <dbReference type="EC" id="2.7.11.1"/>
    </reaction>
</comment>
<dbReference type="InterPro" id="IPR001245">
    <property type="entry name" value="Ser-Thr/Tyr_kinase_cat_dom"/>
</dbReference>
<evidence type="ECO:0000256" key="12">
    <source>
        <dbReference type="ARBA" id="ARBA00023157"/>
    </source>
</evidence>
<evidence type="ECO:0000256" key="17">
    <source>
        <dbReference type="PROSITE-ProRule" id="PRU10141"/>
    </source>
</evidence>
<accession>A0A7J7M9L6</accession>
<evidence type="ECO:0000259" key="20">
    <source>
        <dbReference type="PROSITE" id="PS50011"/>
    </source>
</evidence>
<feature type="binding site" evidence="17">
    <location>
        <position position="539"/>
    </location>
    <ligand>
        <name>ATP</name>
        <dbReference type="ChEBI" id="CHEBI:30616"/>
    </ligand>
</feature>
<evidence type="ECO:0000256" key="16">
    <source>
        <dbReference type="PIRNR" id="PIRNR000641"/>
    </source>
</evidence>